<comment type="similarity">
    <text evidence="1">Belongs to the carbohydrate kinase PfkB family.</text>
</comment>
<proteinExistence type="inferred from homology"/>
<dbReference type="PROSITE" id="PS00583">
    <property type="entry name" value="PFKB_KINASES_1"/>
    <property type="match status" value="1"/>
</dbReference>
<protein>
    <submittedName>
        <fullName evidence="6">Carbohydrate kinase family protein</fullName>
    </submittedName>
    <submittedName>
        <fullName evidence="5">Ribokinase</fullName>
    </submittedName>
</protein>
<reference evidence="5 7" key="1">
    <citation type="submission" date="2015-10" db="EMBL/GenBank/DDBJ databases">
        <title>Complete genome sequence of hyperthermophilic archaeon Pyrodictium delaneyi Su06.</title>
        <authorList>
            <person name="Jung J.-H."/>
            <person name="Lin J."/>
            <person name="Holden J.F."/>
            <person name="Park C.-S."/>
        </authorList>
    </citation>
    <scope>NUCLEOTIDE SEQUENCE [LARGE SCALE GENOMIC DNA]</scope>
    <source>
        <strain evidence="5 7">Su06</strain>
    </source>
</reference>
<dbReference type="InterPro" id="IPR002173">
    <property type="entry name" value="Carboh/pur_kinase_PfkB_CS"/>
</dbReference>
<keyword evidence="2" id="KW-0808">Transferase</keyword>
<dbReference type="PRINTS" id="PR00990">
    <property type="entry name" value="RIBOKINASE"/>
</dbReference>
<accession>A0A0P0N4J1</accession>
<dbReference type="RefSeq" id="WP_055409048.1">
    <property type="nucleotide sequence ID" value="NZ_CP013011.1"/>
</dbReference>
<evidence type="ECO:0000256" key="3">
    <source>
        <dbReference type="ARBA" id="ARBA00022777"/>
    </source>
</evidence>
<evidence type="ECO:0000313" key="7">
    <source>
        <dbReference type="Proteomes" id="UP000058613"/>
    </source>
</evidence>
<reference evidence="6 8" key="2">
    <citation type="submission" date="2017-05" db="EMBL/GenBank/DDBJ databases">
        <title>The draft genome of the hyperthermophilic archaeon 'Pyrodictium delaneyi strain Hulk', an iron and nitrate reducer, reveals the capacity for sulfate reduction.</title>
        <authorList>
            <person name="Demey L.M."/>
            <person name="Miller C."/>
            <person name="Manzella M."/>
            <person name="Reguera G."/>
            <person name="Kashefi K."/>
        </authorList>
    </citation>
    <scope>NUCLEOTIDE SEQUENCE [LARGE SCALE GENOMIC DNA]</scope>
    <source>
        <strain evidence="6 8">Hulk</strain>
    </source>
</reference>
<dbReference type="CDD" id="cd01942">
    <property type="entry name" value="ribokinase_group_A"/>
    <property type="match status" value="1"/>
</dbReference>
<organism evidence="5 7">
    <name type="scientific">Pyrodictium delaneyi</name>
    <dbReference type="NCBI Taxonomy" id="1273541"/>
    <lineage>
        <taxon>Archaea</taxon>
        <taxon>Thermoproteota</taxon>
        <taxon>Thermoprotei</taxon>
        <taxon>Desulfurococcales</taxon>
        <taxon>Pyrodictiaceae</taxon>
        <taxon>Pyrodictium</taxon>
    </lineage>
</organism>
<dbReference type="OrthoDB" id="26949at2157"/>
<dbReference type="GO" id="GO:0016301">
    <property type="term" value="F:kinase activity"/>
    <property type="evidence" value="ECO:0007669"/>
    <property type="project" value="UniProtKB-KW"/>
</dbReference>
<dbReference type="InterPro" id="IPR029056">
    <property type="entry name" value="Ribokinase-like"/>
</dbReference>
<dbReference type="AlphaFoldDB" id="A0A0P0N4J1"/>
<dbReference type="PANTHER" id="PTHR10584">
    <property type="entry name" value="SUGAR KINASE"/>
    <property type="match status" value="1"/>
</dbReference>
<evidence type="ECO:0000313" key="8">
    <source>
        <dbReference type="Proteomes" id="UP000196694"/>
    </source>
</evidence>
<dbReference type="PANTHER" id="PTHR10584:SF166">
    <property type="entry name" value="RIBOKINASE"/>
    <property type="match status" value="1"/>
</dbReference>
<dbReference type="SUPFAM" id="SSF53613">
    <property type="entry name" value="Ribokinase-like"/>
    <property type="match status" value="1"/>
</dbReference>
<dbReference type="InterPro" id="IPR011611">
    <property type="entry name" value="PfkB_dom"/>
</dbReference>
<dbReference type="EMBL" id="CP013011">
    <property type="protein sequence ID" value="ALL01224.1"/>
    <property type="molecule type" value="Genomic_DNA"/>
</dbReference>
<dbReference type="GO" id="GO:0006796">
    <property type="term" value="P:phosphate-containing compound metabolic process"/>
    <property type="evidence" value="ECO:0007669"/>
    <property type="project" value="UniProtKB-ARBA"/>
</dbReference>
<dbReference type="Proteomes" id="UP000196694">
    <property type="component" value="Unassembled WGS sequence"/>
</dbReference>
<name>A0A0P0N4J1_9CREN</name>
<dbReference type="EMBL" id="NCQP01000001">
    <property type="protein sequence ID" value="OWJ55700.1"/>
    <property type="molecule type" value="Genomic_DNA"/>
</dbReference>
<feature type="domain" description="Carbohydrate kinase PfkB" evidence="4">
    <location>
        <begin position="10"/>
        <end position="288"/>
    </location>
</feature>
<sequence>MEPKTPRHIAVGNLNIDVYMVVDYIPGPDENSVAREAYIGPGGAAANYSVAVARLGHKVSLLSHTGKLAEQLGVLKLLQERGVDTSLVRIHDNEMPGIVIVLVAPGGERTMITMRGANNRLRGDEVQGVTVDVLHVASRGTDVLQRVISSIRAGLVSYDPGGAAARREASRILDIARNAVDVLVLNRVEYKLVVGDKPFAEAQSLLNGRLKYIIVKMGAEGATLISRDGLWHVEAFRAGQVVDTTGAGDVFIAVFNSYLVEKGDHITALQAASIAAGIKVTRRGAQSAPSREEIERFLREKPPRVHKHV</sequence>
<evidence type="ECO:0000256" key="2">
    <source>
        <dbReference type="ARBA" id="ARBA00022679"/>
    </source>
</evidence>
<keyword evidence="8" id="KW-1185">Reference proteome</keyword>
<dbReference type="KEGG" id="pdl:Pyrde_1176"/>
<dbReference type="GeneID" id="26099513"/>
<dbReference type="Proteomes" id="UP000058613">
    <property type="component" value="Chromosome"/>
</dbReference>
<dbReference type="Pfam" id="PF00294">
    <property type="entry name" value="PfkB"/>
    <property type="match status" value="1"/>
</dbReference>
<evidence type="ECO:0000313" key="5">
    <source>
        <dbReference type="EMBL" id="ALL01224.1"/>
    </source>
</evidence>
<evidence type="ECO:0000256" key="1">
    <source>
        <dbReference type="ARBA" id="ARBA00010688"/>
    </source>
</evidence>
<dbReference type="InterPro" id="IPR002139">
    <property type="entry name" value="Ribo/fructo_kinase"/>
</dbReference>
<evidence type="ECO:0000259" key="4">
    <source>
        <dbReference type="Pfam" id="PF00294"/>
    </source>
</evidence>
<gene>
    <name evidence="6" type="ORF">Pdsh_02670</name>
    <name evidence="5" type="ORF">Pyrde_1176</name>
</gene>
<dbReference type="STRING" id="1273541.Pyrde_1176"/>
<evidence type="ECO:0000313" key="6">
    <source>
        <dbReference type="EMBL" id="OWJ55700.1"/>
    </source>
</evidence>
<dbReference type="Gene3D" id="3.40.1190.20">
    <property type="match status" value="1"/>
</dbReference>
<keyword evidence="3 5" id="KW-0418">Kinase</keyword>